<comment type="caution">
    <text evidence="1">The sequence shown here is derived from an EMBL/GenBank/DDBJ whole genome shotgun (WGS) entry which is preliminary data.</text>
</comment>
<protein>
    <submittedName>
        <fullName evidence="1">Histone-lysine n-methyltransferase nsd2</fullName>
    </submittedName>
</protein>
<keyword evidence="1" id="KW-0808">Transferase</keyword>
<keyword evidence="1" id="KW-0489">Methyltransferase</keyword>
<sequence length="217" mass="24617">MRRFNEIEQNYQNYGHECNICGTKVIGGSTKLEMHKQTHTGLPTPQLVNGHVTWNSNTAANIRTKTRPEKDKTSLDAIDRVQQFLRSTPSKVRRNGGMFKAGSLAGQTVTGMPDYFDLSGRLKQKHNWMKPDGIQNPFKKQVQIPPKRPRRHCVIRLPVSHTNTKWQPITPQGSFTSIATNIYTPGKFPNWPKPPGWKWAWPLDPTSIPQAQGTHNS</sequence>
<proteinExistence type="predicted"/>
<dbReference type="STRING" id="5514.A0A395RXS0"/>
<dbReference type="GO" id="GO:0008168">
    <property type="term" value="F:methyltransferase activity"/>
    <property type="evidence" value="ECO:0007669"/>
    <property type="project" value="UniProtKB-KW"/>
</dbReference>
<dbReference type="Proteomes" id="UP000266152">
    <property type="component" value="Unassembled WGS sequence"/>
</dbReference>
<reference evidence="1 2" key="1">
    <citation type="journal article" date="2018" name="PLoS Pathog.">
        <title>Evolution of structural diversity of trichothecenes, a family of toxins produced by plant pathogenic and entomopathogenic fungi.</title>
        <authorList>
            <person name="Proctor R.H."/>
            <person name="McCormick S.P."/>
            <person name="Kim H.S."/>
            <person name="Cardoza R.E."/>
            <person name="Stanley A.M."/>
            <person name="Lindo L."/>
            <person name="Kelly A."/>
            <person name="Brown D.W."/>
            <person name="Lee T."/>
            <person name="Vaughan M.M."/>
            <person name="Alexander N.J."/>
            <person name="Busman M."/>
            <person name="Gutierrez S."/>
        </authorList>
    </citation>
    <scope>NUCLEOTIDE SEQUENCE [LARGE SCALE GENOMIC DNA]</scope>
    <source>
        <strain evidence="1 2">NRRL 3299</strain>
    </source>
</reference>
<keyword evidence="2" id="KW-1185">Reference proteome</keyword>
<dbReference type="EMBL" id="PXOF01000108">
    <property type="protein sequence ID" value="RGP64966.1"/>
    <property type="molecule type" value="Genomic_DNA"/>
</dbReference>
<evidence type="ECO:0000313" key="1">
    <source>
        <dbReference type="EMBL" id="RGP64966.1"/>
    </source>
</evidence>
<dbReference type="AlphaFoldDB" id="A0A395RXS0"/>
<dbReference type="GO" id="GO:0032259">
    <property type="term" value="P:methylation"/>
    <property type="evidence" value="ECO:0007669"/>
    <property type="project" value="UniProtKB-KW"/>
</dbReference>
<accession>A0A395RXS0</accession>
<name>A0A395RXS0_FUSSP</name>
<evidence type="ECO:0000313" key="2">
    <source>
        <dbReference type="Proteomes" id="UP000266152"/>
    </source>
</evidence>
<organism evidence="1 2">
    <name type="scientific">Fusarium sporotrichioides</name>
    <dbReference type="NCBI Taxonomy" id="5514"/>
    <lineage>
        <taxon>Eukaryota</taxon>
        <taxon>Fungi</taxon>
        <taxon>Dikarya</taxon>
        <taxon>Ascomycota</taxon>
        <taxon>Pezizomycotina</taxon>
        <taxon>Sordariomycetes</taxon>
        <taxon>Hypocreomycetidae</taxon>
        <taxon>Hypocreales</taxon>
        <taxon>Nectriaceae</taxon>
        <taxon>Fusarium</taxon>
    </lineage>
</organism>
<gene>
    <name evidence="1" type="ORF">FSPOR_7580</name>
</gene>